<dbReference type="AlphaFoldDB" id="C7XW71"/>
<accession>C7XW71</accession>
<organism evidence="1 2">
    <name type="scientific">Limosilactobacillus coleohominis 101-4-CHN</name>
    <dbReference type="NCBI Taxonomy" id="575594"/>
    <lineage>
        <taxon>Bacteria</taxon>
        <taxon>Bacillati</taxon>
        <taxon>Bacillota</taxon>
        <taxon>Bacilli</taxon>
        <taxon>Lactobacillales</taxon>
        <taxon>Lactobacillaceae</taxon>
        <taxon>Limosilactobacillus</taxon>
    </lineage>
</organism>
<reference evidence="1 2" key="1">
    <citation type="submission" date="2009-06" db="EMBL/GenBank/DDBJ databases">
        <title>The Genome Sequence of Lactobacillus coleohominis strain 101-4-CHN.</title>
        <authorList>
            <consortium name="The Broad Institute Genome Sequencing Platform"/>
            <person name="Ward D."/>
            <person name="Young S.K."/>
            <person name="Zeng Q."/>
            <person name="Koehrsen M."/>
            <person name="Alvarado L."/>
            <person name="Berlin A."/>
            <person name="Borenstein D."/>
            <person name="Chen Z."/>
            <person name="Engels R."/>
            <person name="Freedman E."/>
            <person name="Gellesch M."/>
            <person name="Goldberg J."/>
            <person name="Griggs A."/>
            <person name="Gujja S."/>
            <person name="Heiman D."/>
            <person name="Hepburn T."/>
            <person name="Howarth C."/>
            <person name="Jen D."/>
            <person name="Larson L."/>
            <person name="Lewis B."/>
            <person name="Mehta T."/>
            <person name="Park D."/>
            <person name="Pearson M."/>
            <person name="Roberts A."/>
            <person name="Saif S."/>
            <person name="Shea T."/>
            <person name="Shenoy N."/>
            <person name="Sisk P."/>
            <person name="Stolte C."/>
            <person name="Sykes S."/>
            <person name="Walk T."/>
            <person name="White J."/>
            <person name="Yandava C."/>
            <person name="Liu Y."/>
            <person name="Xu Q."/>
            <person name="Lander E."/>
            <person name="Nusbaum C."/>
            <person name="Galagan J."/>
            <person name="Birren B."/>
        </authorList>
    </citation>
    <scope>NUCLEOTIDE SEQUENCE [LARGE SCALE GENOMIC DNA]</scope>
    <source>
        <strain evidence="1 2">101-4-CHN</strain>
    </source>
</reference>
<protein>
    <submittedName>
        <fullName evidence="1">Uncharacterized protein</fullName>
    </submittedName>
</protein>
<gene>
    <name evidence="1" type="ORF">HMPREF0501_01136</name>
</gene>
<evidence type="ECO:0000313" key="1">
    <source>
        <dbReference type="EMBL" id="EEU30131.1"/>
    </source>
</evidence>
<dbReference type="EMBL" id="GG698804">
    <property type="protein sequence ID" value="EEU30131.1"/>
    <property type="molecule type" value="Genomic_DNA"/>
</dbReference>
<dbReference type="Proteomes" id="UP000003987">
    <property type="component" value="Unassembled WGS sequence"/>
</dbReference>
<keyword evidence="2" id="KW-1185">Reference proteome</keyword>
<name>C7XW71_9LACO</name>
<sequence length="35" mass="4273">MEREDEVINDFSHALFYPFPRMDVRVKIRLVTYGK</sequence>
<evidence type="ECO:0000313" key="2">
    <source>
        <dbReference type="Proteomes" id="UP000003987"/>
    </source>
</evidence>
<dbReference type="HOGENOM" id="CLU_3365574_0_0_9"/>
<proteinExistence type="predicted"/>